<dbReference type="SUPFAM" id="SSF160719">
    <property type="entry name" value="gpW/gp25-like"/>
    <property type="match status" value="1"/>
</dbReference>
<dbReference type="OrthoDB" id="8450990at2"/>
<dbReference type="AlphaFoldDB" id="A0A1D8UVP1"/>
<name>A0A1D8UVP1_9PROT</name>
<accession>A0A1D8UVP1</accession>
<protein>
    <submittedName>
        <fullName evidence="1">Phage tail protein</fullName>
    </submittedName>
</protein>
<sequence>MSSLGHVMGDDLTLDAKSGIAVVSGSQETRENILRRLCTNPGAYIWQLDYGTGLPAMIGEPLLVQKTRGAVLAQMMDESGVDQTQAVNVELSSSAGGVVQCTISYGDAQTGHTEILSVSN</sequence>
<dbReference type="KEGG" id="kba:A0U89_11795"/>
<dbReference type="EMBL" id="CP014674">
    <property type="protein sequence ID" value="AOX17710.1"/>
    <property type="molecule type" value="Genomic_DNA"/>
</dbReference>
<dbReference type="eggNOG" id="ENOG5032W94">
    <property type="taxonomic scope" value="Bacteria"/>
</dbReference>
<keyword evidence="2" id="KW-1185">Reference proteome</keyword>
<gene>
    <name evidence="1" type="ORF">A0U89_11795</name>
</gene>
<dbReference type="Proteomes" id="UP000179145">
    <property type="component" value="Chromosome"/>
</dbReference>
<dbReference type="STRING" id="153496.A0U89_11795"/>
<proteinExistence type="predicted"/>
<organism evidence="1 2">
    <name type="scientific">Kozakia baliensis</name>
    <dbReference type="NCBI Taxonomy" id="153496"/>
    <lineage>
        <taxon>Bacteria</taxon>
        <taxon>Pseudomonadati</taxon>
        <taxon>Pseudomonadota</taxon>
        <taxon>Alphaproteobacteria</taxon>
        <taxon>Acetobacterales</taxon>
        <taxon>Acetobacteraceae</taxon>
        <taxon>Kozakia</taxon>
    </lineage>
</organism>
<evidence type="ECO:0000313" key="2">
    <source>
        <dbReference type="Proteomes" id="UP000179145"/>
    </source>
</evidence>
<dbReference type="Gene3D" id="3.10.450.40">
    <property type="match status" value="1"/>
</dbReference>
<evidence type="ECO:0000313" key="1">
    <source>
        <dbReference type="EMBL" id="AOX17710.1"/>
    </source>
</evidence>
<reference evidence="1 2" key="1">
    <citation type="journal article" date="2016" name="Microb. Cell Fact.">
        <title>Dissection of exopolysaccharide biosynthesis in Kozakia baliensis.</title>
        <authorList>
            <person name="Brandt J.U."/>
            <person name="Jakob F."/>
            <person name="Behr J."/>
            <person name="Geissler A.J."/>
            <person name="Vogel R.F."/>
        </authorList>
    </citation>
    <scope>NUCLEOTIDE SEQUENCE [LARGE SCALE GENOMIC DNA]</scope>
    <source>
        <strain evidence="1 2">DSM 14400</strain>
    </source>
</reference>